<gene>
    <name evidence="1" type="ORF">Pka01_51930</name>
</gene>
<keyword evidence="2" id="KW-1185">Reference proteome</keyword>
<dbReference type="NCBIfam" id="TIGR02453">
    <property type="entry name" value="TIGR02453 family protein"/>
    <property type="match status" value="1"/>
</dbReference>
<evidence type="ECO:0000313" key="1">
    <source>
        <dbReference type="EMBL" id="GIG82066.1"/>
    </source>
</evidence>
<dbReference type="EMBL" id="BONV01000026">
    <property type="protein sequence ID" value="GIG82066.1"/>
    <property type="molecule type" value="Genomic_DNA"/>
</dbReference>
<dbReference type="InterPro" id="IPR015996">
    <property type="entry name" value="UCP028451"/>
</dbReference>
<dbReference type="InterPro" id="IPR012808">
    <property type="entry name" value="CHP02453"/>
</dbReference>
<dbReference type="Pfam" id="PF09365">
    <property type="entry name" value="DUF2461"/>
    <property type="match status" value="1"/>
</dbReference>
<reference evidence="1 2" key="1">
    <citation type="submission" date="2021-01" db="EMBL/GenBank/DDBJ databases">
        <title>Whole genome shotgun sequence of Planotetraspora kaengkrachanensis NBRC 104272.</title>
        <authorList>
            <person name="Komaki H."/>
            <person name="Tamura T."/>
        </authorList>
    </citation>
    <scope>NUCLEOTIDE SEQUENCE [LARGE SCALE GENOMIC DNA]</scope>
    <source>
        <strain evidence="1 2">NBRC 104272</strain>
    </source>
</reference>
<dbReference type="AlphaFoldDB" id="A0A8J3PVX5"/>
<dbReference type="Proteomes" id="UP000630097">
    <property type="component" value="Unassembled WGS sequence"/>
</dbReference>
<protein>
    <submittedName>
        <fullName evidence="1">TIGR02453 family protein</fullName>
    </submittedName>
</protein>
<comment type="caution">
    <text evidence="1">The sequence shown here is derived from an EMBL/GenBank/DDBJ whole genome shotgun (WGS) entry which is preliminary data.</text>
</comment>
<accession>A0A8J3PVX5</accession>
<dbReference type="PIRSF" id="PIRSF028451">
    <property type="entry name" value="UCP028451"/>
    <property type="match status" value="1"/>
</dbReference>
<dbReference type="PANTHER" id="PTHR36452:SF1">
    <property type="entry name" value="DUF2461 DOMAIN-CONTAINING PROTEIN"/>
    <property type="match status" value="1"/>
</dbReference>
<proteinExistence type="predicted"/>
<sequence>MGFSGFPDEALIFYEGLVADNSKSYWAANKELYDNAVKAPMLALMDELAPEFGTPHLFRPNRDVRFAKDKSPYKTHQGAYVQVGVDGVGYYVQLDAEGLYVAGGWWAGGDQILRFRDALDDDVAGGRLESALASLPPELAIGGDRLKTRPRGAPEDHPRLELLRHKSLHAGRRFEPELWLNTPEALDRVRVTWRSLTPLVDWLRIHLG</sequence>
<evidence type="ECO:0000313" key="2">
    <source>
        <dbReference type="Proteomes" id="UP000630097"/>
    </source>
</evidence>
<dbReference type="PANTHER" id="PTHR36452">
    <property type="entry name" value="CHROMOSOME 12, WHOLE GENOME SHOTGUN SEQUENCE"/>
    <property type="match status" value="1"/>
</dbReference>
<name>A0A8J3PVX5_9ACTN</name>
<dbReference type="RefSeq" id="WP_203885416.1">
    <property type="nucleotide sequence ID" value="NZ_BAABHH010000020.1"/>
</dbReference>
<organism evidence="1 2">
    <name type="scientific">Planotetraspora kaengkrachanensis</name>
    <dbReference type="NCBI Taxonomy" id="575193"/>
    <lineage>
        <taxon>Bacteria</taxon>
        <taxon>Bacillati</taxon>
        <taxon>Actinomycetota</taxon>
        <taxon>Actinomycetes</taxon>
        <taxon>Streptosporangiales</taxon>
        <taxon>Streptosporangiaceae</taxon>
        <taxon>Planotetraspora</taxon>
    </lineage>
</organism>